<dbReference type="NCBIfam" id="TIGR00526">
    <property type="entry name" value="folB_dom"/>
    <property type="match status" value="1"/>
</dbReference>
<dbReference type="InterPro" id="IPR043133">
    <property type="entry name" value="GTP-CH-I_C/QueF"/>
</dbReference>
<dbReference type="NCBIfam" id="TIGR00525">
    <property type="entry name" value="folB"/>
    <property type="match status" value="1"/>
</dbReference>
<feature type="domain" description="Dihydroneopterin aldolase/epimerase" evidence="9">
    <location>
        <begin position="4"/>
        <end position="114"/>
    </location>
</feature>
<evidence type="ECO:0000313" key="11">
    <source>
        <dbReference type="EMBL" id="TCW34151.1"/>
    </source>
</evidence>
<dbReference type="PANTHER" id="PTHR42844">
    <property type="entry name" value="DIHYDRONEOPTERIN ALDOLASE 1-RELATED"/>
    <property type="match status" value="1"/>
</dbReference>
<evidence type="ECO:0000313" key="10">
    <source>
        <dbReference type="EMBL" id="KXX64574.1"/>
    </source>
</evidence>
<dbReference type="FunFam" id="3.30.1130.10:FF:000002">
    <property type="entry name" value="7,8-dihydroneopterin aldolase"/>
    <property type="match status" value="1"/>
</dbReference>
<comment type="catalytic activity">
    <reaction evidence="2 8">
        <text>7,8-dihydroneopterin = 6-hydroxymethyl-7,8-dihydropterin + glycolaldehyde</text>
        <dbReference type="Rhea" id="RHEA:10540"/>
        <dbReference type="ChEBI" id="CHEBI:17001"/>
        <dbReference type="ChEBI" id="CHEBI:17071"/>
        <dbReference type="ChEBI" id="CHEBI:44841"/>
        <dbReference type="EC" id="4.1.2.25"/>
    </reaction>
</comment>
<evidence type="ECO:0000256" key="2">
    <source>
        <dbReference type="ARBA" id="ARBA00001353"/>
    </source>
</evidence>
<dbReference type="SMART" id="SM00905">
    <property type="entry name" value="FolB"/>
    <property type="match status" value="1"/>
</dbReference>
<dbReference type="UniPathway" id="UPA00077">
    <property type="reaction ID" value="UER00154"/>
</dbReference>
<comment type="caution">
    <text evidence="11">The sequence shown here is derived from an EMBL/GenBank/DDBJ whole genome shotgun (WGS) entry which is preliminary data.</text>
</comment>
<dbReference type="EMBL" id="LSYU01000053">
    <property type="protein sequence ID" value="KXX64574.1"/>
    <property type="molecule type" value="Genomic_DNA"/>
</dbReference>
<keyword evidence="7 8" id="KW-0456">Lyase</keyword>
<protein>
    <recommendedName>
        <fullName evidence="8">7,8-dihydroneopterin aldolase</fullName>
        <ecNumber evidence="8">4.1.2.25</ecNumber>
    </recommendedName>
</protein>
<dbReference type="InterPro" id="IPR006157">
    <property type="entry name" value="FolB_dom"/>
</dbReference>
<dbReference type="GO" id="GO:0005737">
    <property type="term" value="C:cytoplasm"/>
    <property type="evidence" value="ECO:0007669"/>
    <property type="project" value="TreeGrafter"/>
</dbReference>
<keyword evidence="6" id="KW-0413">Isomerase</keyword>
<dbReference type="GO" id="GO:0016853">
    <property type="term" value="F:isomerase activity"/>
    <property type="evidence" value="ECO:0007669"/>
    <property type="project" value="UniProtKB-KW"/>
</dbReference>
<dbReference type="RefSeq" id="WP_062275180.1">
    <property type="nucleotide sequence ID" value="NZ_JAKEDQ010000038.1"/>
</dbReference>
<dbReference type="Gene3D" id="3.30.1130.10">
    <property type="match status" value="1"/>
</dbReference>
<dbReference type="AlphaFoldDB" id="A0A4R4A5V5"/>
<evidence type="ECO:0000256" key="7">
    <source>
        <dbReference type="ARBA" id="ARBA00023239"/>
    </source>
</evidence>
<evidence type="ECO:0000256" key="6">
    <source>
        <dbReference type="ARBA" id="ARBA00023235"/>
    </source>
</evidence>
<proteinExistence type="inferred from homology"/>
<organism evidence="11 13">
    <name type="scientific">Marichromatium gracile</name>
    <name type="common">Chromatium gracile</name>
    <dbReference type="NCBI Taxonomy" id="1048"/>
    <lineage>
        <taxon>Bacteria</taxon>
        <taxon>Pseudomonadati</taxon>
        <taxon>Pseudomonadota</taxon>
        <taxon>Gammaproteobacteria</taxon>
        <taxon>Chromatiales</taxon>
        <taxon>Chromatiaceae</taxon>
        <taxon>Marichromatium</taxon>
    </lineage>
</organism>
<dbReference type="SUPFAM" id="SSF55620">
    <property type="entry name" value="Tetrahydrobiopterin biosynthesis enzymes-like"/>
    <property type="match status" value="1"/>
</dbReference>
<dbReference type="PANTHER" id="PTHR42844:SF1">
    <property type="entry name" value="DIHYDRONEOPTERIN ALDOLASE 1-RELATED"/>
    <property type="match status" value="1"/>
</dbReference>
<evidence type="ECO:0000259" key="9">
    <source>
        <dbReference type="SMART" id="SM00905"/>
    </source>
</evidence>
<comment type="pathway">
    <text evidence="3 8">Cofactor biosynthesis; tetrahydrofolate biosynthesis; 2-amino-4-hydroxy-6-hydroxymethyl-7,8-dihydropteridine diphosphate from 7,8-dihydroneopterin triphosphate: step 3/4.</text>
</comment>
<evidence type="ECO:0000313" key="12">
    <source>
        <dbReference type="Proteomes" id="UP000075766"/>
    </source>
</evidence>
<keyword evidence="12" id="KW-1185">Reference proteome</keyword>
<dbReference type="Pfam" id="PF02152">
    <property type="entry name" value="FolB"/>
    <property type="match status" value="1"/>
</dbReference>
<evidence type="ECO:0000256" key="1">
    <source>
        <dbReference type="ARBA" id="ARBA00000693"/>
    </source>
</evidence>
<evidence type="ECO:0000256" key="3">
    <source>
        <dbReference type="ARBA" id="ARBA00005013"/>
    </source>
</evidence>
<keyword evidence="5 8" id="KW-0289">Folate biosynthesis</keyword>
<sequence>MDTVFIRGLRVDTVIGIHDWEKAQPRPLILDLELATDAARAAATDHIDDALDYDAVARRIRREVTDNRAELIETLAERCAAVLREEFGIPWVRLRINKPGAIGVGIDVGIEIERGSRQNG</sequence>
<dbReference type="GO" id="GO:0004150">
    <property type="term" value="F:dihydroneopterin aldolase activity"/>
    <property type="evidence" value="ECO:0007669"/>
    <property type="project" value="UniProtKB-UniRule"/>
</dbReference>
<evidence type="ECO:0000256" key="5">
    <source>
        <dbReference type="ARBA" id="ARBA00022909"/>
    </source>
</evidence>
<gene>
    <name evidence="10" type="ORF">AY586_13400</name>
    <name evidence="11" type="ORF">EDC29_1122</name>
</gene>
<reference evidence="11 13" key="2">
    <citation type="submission" date="2019-03" db="EMBL/GenBank/DDBJ databases">
        <title>Genomic Encyclopedia of Type Strains, Phase IV (KMG-IV): sequencing the most valuable type-strain genomes for metagenomic binning, comparative biology and taxonomic classification.</title>
        <authorList>
            <person name="Goeker M."/>
        </authorList>
    </citation>
    <scope>NUCLEOTIDE SEQUENCE [LARGE SCALE GENOMIC DNA]</scope>
    <source>
        <strain evidence="11 13">DSM 203</strain>
    </source>
</reference>
<dbReference type="Proteomes" id="UP000075766">
    <property type="component" value="Unassembled WGS sequence"/>
</dbReference>
<comment type="similarity">
    <text evidence="4 8">Belongs to the DHNA family.</text>
</comment>
<evidence type="ECO:0000313" key="13">
    <source>
        <dbReference type="Proteomes" id="UP000295247"/>
    </source>
</evidence>
<comment type="catalytic activity">
    <reaction evidence="1">
        <text>7,8-dihydroneopterin = 7,8-dihydromonapterin</text>
        <dbReference type="Rhea" id="RHEA:45328"/>
        <dbReference type="ChEBI" id="CHEBI:17001"/>
        <dbReference type="ChEBI" id="CHEBI:71175"/>
        <dbReference type="EC" id="5.1.99.8"/>
    </reaction>
</comment>
<reference evidence="10 12" key="1">
    <citation type="submission" date="2016-02" db="EMBL/GenBank/DDBJ databases">
        <title>Genome sequence of Marichromatium gracile YL-28, a purple sulfur bacterium.</title>
        <authorList>
            <person name="Zhao C."/>
            <person name="Hong X."/>
            <person name="Chen S."/>
            <person name="Yang S."/>
        </authorList>
    </citation>
    <scope>NUCLEOTIDE SEQUENCE [LARGE SCALE GENOMIC DNA]</scope>
    <source>
        <strain evidence="10 12">YL28</strain>
    </source>
</reference>
<name>A0A4R4A5V5_MARGR</name>
<comment type="function">
    <text evidence="8">Catalyzes the conversion of 7,8-dihydroneopterin to 6-hydroxymethyl-7,8-dihydropterin.</text>
</comment>
<dbReference type="InterPro" id="IPR006156">
    <property type="entry name" value="Dihydroneopterin_aldolase"/>
</dbReference>
<evidence type="ECO:0000256" key="8">
    <source>
        <dbReference type="RuleBase" id="RU362079"/>
    </source>
</evidence>
<accession>A0A4R4A5V5</accession>
<dbReference type="GO" id="GO:0046656">
    <property type="term" value="P:folic acid biosynthetic process"/>
    <property type="evidence" value="ECO:0007669"/>
    <property type="project" value="UniProtKB-UniRule"/>
</dbReference>
<dbReference type="EC" id="4.1.2.25" evidence="8"/>
<dbReference type="EMBL" id="SMDC01000012">
    <property type="protein sequence ID" value="TCW34151.1"/>
    <property type="molecule type" value="Genomic_DNA"/>
</dbReference>
<evidence type="ECO:0000256" key="4">
    <source>
        <dbReference type="ARBA" id="ARBA00005708"/>
    </source>
</evidence>
<dbReference type="GO" id="GO:0046654">
    <property type="term" value="P:tetrahydrofolate biosynthetic process"/>
    <property type="evidence" value="ECO:0007669"/>
    <property type="project" value="UniProtKB-UniRule"/>
</dbReference>
<dbReference type="Proteomes" id="UP000295247">
    <property type="component" value="Unassembled WGS sequence"/>
</dbReference>